<keyword evidence="9" id="KW-1185">Reference proteome</keyword>
<dbReference type="Pfam" id="PF01799">
    <property type="entry name" value="Fer2_2"/>
    <property type="match status" value="1"/>
</dbReference>
<dbReference type="PANTHER" id="PTHR44379:SF2">
    <property type="entry name" value="BLR6218 PROTEIN"/>
    <property type="match status" value="1"/>
</dbReference>
<dbReference type="Proteomes" id="UP000436006">
    <property type="component" value="Unassembled WGS sequence"/>
</dbReference>
<gene>
    <name evidence="8" type="ORF">GO755_07270</name>
</gene>
<evidence type="ECO:0000256" key="1">
    <source>
        <dbReference type="ARBA" id="ARBA00022714"/>
    </source>
</evidence>
<dbReference type="Gene3D" id="3.10.20.30">
    <property type="match status" value="1"/>
</dbReference>
<evidence type="ECO:0000256" key="6">
    <source>
        <dbReference type="SAM" id="MobiDB-lite"/>
    </source>
</evidence>
<dbReference type="PROSITE" id="PS51085">
    <property type="entry name" value="2FE2S_FER_2"/>
    <property type="match status" value="1"/>
</dbReference>
<feature type="domain" description="2Fe-2S ferredoxin-type" evidence="7">
    <location>
        <begin position="2"/>
        <end position="78"/>
    </location>
</feature>
<dbReference type="InterPro" id="IPR001041">
    <property type="entry name" value="2Fe-2S_ferredoxin-type"/>
</dbReference>
<name>A0A7K1S8A0_9BACT</name>
<protein>
    <submittedName>
        <fullName evidence="8">2Fe-2S iron-sulfur cluster binding domain-containing protein</fullName>
    </submittedName>
</protein>
<keyword evidence="1" id="KW-0001">2Fe-2S</keyword>
<evidence type="ECO:0000256" key="2">
    <source>
        <dbReference type="ARBA" id="ARBA00022723"/>
    </source>
</evidence>
<dbReference type="GO" id="GO:0051537">
    <property type="term" value="F:2 iron, 2 sulfur cluster binding"/>
    <property type="evidence" value="ECO:0007669"/>
    <property type="project" value="UniProtKB-KW"/>
</dbReference>
<dbReference type="InterPro" id="IPR036010">
    <property type="entry name" value="2Fe-2S_ferredoxin-like_sf"/>
</dbReference>
<feature type="region of interest" description="Disordered" evidence="6">
    <location>
        <begin position="149"/>
        <end position="168"/>
    </location>
</feature>
<dbReference type="RefSeq" id="WP_157584049.1">
    <property type="nucleotide sequence ID" value="NZ_WPIN01000002.1"/>
</dbReference>
<dbReference type="InterPro" id="IPR006058">
    <property type="entry name" value="2Fe2S_fd_BS"/>
</dbReference>
<dbReference type="PROSITE" id="PS00197">
    <property type="entry name" value="2FE2S_FER_1"/>
    <property type="match status" value="1"/>
</dbReference>
<evidence type="ECO:0000256" key="4">
    <source>
        <dbReference type="ARBA" id="ARBA00023004"/>
    </source>
</evidence>
<dbReference type="FunFam" id="1.10.150.120:FF:000003">
    <property type="entry name" value="Carbon monoxide dehydrogenase, small subunit"/>
    <property type="match status" value="1"/>
</dbReference>
<dbReference type="SUPFAM" id="SSF54292">
    <property type="entry name" value="2Fe-2S ferredoxin-like"/>
    <property type="match status" value="1"/>
</dbReference>
<dbReference type="CDD" id="cd00207">
    <property type="entry name" value="fer2"/>
    <property type="match status" value="1"/>
</dbReference>
<dbReference type="Gene3D" id="1.10.150.120">
    <property type="entry name" value="[2Fe-2S]-binding domain"/>
    <property type="match status" value="1"/>
</dbReference>
<comment type="caution">
    <text evidence="8">The sequence shown here is derived from an EMBL/GenBank/DDBJ whole genome shotgun (WGS) entry which is preliminary data.</text>
</comment>
<dbReference type="EMBL" id="WPIN01000002">
    <property type="protein sequence ID" value="MVM29826.1"/>
    <property type="molecule type" value="Genomic_DNA"/>
</dbReference>
<dbReference type="SUPFAM" id="SSF47741">
    <property type="entry name" value="CO dehydrogenase ISP C-domain like"/>
    <property type="match status" value="1"/>
</dbReference>
<reference evidence="8 9" key="1">
    <citation type="submission" date="2019-12" db="EMBL/GenBank/DDBJ databases">
        <title>Spirosoma sp. HMF4905 genome sequencing and assembly.</title>
        <authorList>
            <person name="Kang H."/>
            <person name="Cha I."/>
            <person name="Kim H."/>
            <person name="Joh K."/>
        </authorList>
    </citation>
    <scope>NUCLEOTIDE SEQUENCE [LARGE SCALE GENOMIC DNA]</scope>
    <source>
        <strain evidence="8 9">HMF4905</strain>
    </source>
</reference>
<dbReference type="InterPro" id="IPR012675">
    <property type="entry name" value="Beta-grasp_dom_sf"/>
</dbReference>
<dbReference type="InterPro" id="IPR002888">
    <property type="entry name" value="2Fe-2S-bd"/>
</dbReference>
<keyword evidence="3" id="KW-0560">Oxidoreductase</keyword>
<dbReference type="InterPro" id="IPR051452">
    <property type="entry name" value="Diverse_Oxidoreductases"/>
</dbReference>
<sequence>MSLLKLTINNQAHTVDVDPEMPLLWAIRDVVGLTGTKFGCGIAQCGACTVHLDGNPTRSCSVPVSAVVGQKITTIEGLSKNADHPVQKAWIEHQVPQCGYCQSGQIMSAVALLKQTPKPTDDDIDIAMQGNICRCGTYGRIRQAIHTASAEMQSAPKMPKSTPKIGKR</sequence>
<organism evidence="8 9">
    <name type="scientific">Spirosoma arboris</name>
    <dbReference type="NCBI Taxonomy" id="2682092"/>
    <lineage>
        <taxon>Bacteria</taxon>
        <taxon>Pseudomonadati</taxon>
        <taxon>Bacteroidota</taxon>
        <taxon>Cytophagia</taxon>
        <taxon>Cytophagales</taxon>
        <taxon>Cytophagaceae</taxon>
        <taxon>Spirosoma</taxon>
    </lineage>
</organism>
<accession>A0A7K1S8A0</accession>
<evidence type="ECO:0000256" key="5">
    <source>
        <dbReference type="ARBA" id="ARBA00023014"/>
    </source>
</evidence>
<dbReference type="AlphaFoldDB" id="A0A7K1S8A0"/>
<dbReference type="FunFam" id="3.10.20.30:FF:000020">
    <property type="entry name" value="Xanthine dehydrogenase iron-sulfur subunit"/>
    <property type="match status" value="1"/>
</dbReference>
<dbReference type="InterPro" id="IPR036884">
    <property type="entry name" value="2Fe-2S-bd_dom_sf"/>
</dbReference>
<evidence type="ECO:0000313" key="9">
    <source>
        <dbReference type="Proteomes" id="UP000436006"/>
    </source>
</evidence>
<proteinExistence type="predicted"/>
<keyword evidence="5" id="KW-0411">Iron-sulfur</keyword>
<dbReference type="GO" id="GO:0016491">
    <property type="term" value="F:oxidoreductase activity"/>
    <property type="evidence" value="ECO:0007669"/>
    <property type="project" value="UniProtKB-KW"/>
</dbReference>
<dbReference type="PANTHER" id="PTHR44379">
    <property type="entry name" value="OXIDOREDUCTASE WITH IRON-SULFUR SUBUNIT"/>
    <property type="match status" value="1"/>
</dbReference>
<evidence type="ECO:0000259" key="7">
    <source>
        <dbReference type="PROSITE" id="PS51085"/>
    </source>
</evidence>
<keyword evidence="4" id="KW-0408">Iron</keyword>
<evidence type="ECO:0000256" key="3">
    <source>
        <dbReference type="ARBA" id="ARBA00023002"/>
    </source>
</evidence>
<dbReference type="GO" id="GO:0046872">
    <property type="term" value="F:metal ion binding"/>
    <property type="evidence" value="ECO:0007669"/>
    <property type="project" value="UniProtKB-KW"/>
</dbReference>
<dbReference type="Pfam" id="PF00111">
    <property type="entry name" value="Fer2"/>
    <property type="match status" value="1"/>
</dbReference>
<evidence type="ECO:0000313" key="8">
    <source>
        <dbReference type="EMBL" id="MVM29826.1"/>
    </source>
</evidence>
<keyword evidence="2" id="KW-0479">Metal-binding</keyword>